<keyword evidence="5 10" id="KW-0812">Transmembrane</keyword>
<feature type="transmembrane region" description="Helical" evidence="10">
    <location>
        <begin position="6"/>
        <end position="24"/>
    </location>
</feature>
<protein>
    <submittedName>
        <fullName evidence="13">Cation:proton antiporter</fullName>
    </submittedName>
</protein>
<evidence type="ECO:0000256" key="9">
    <source>
        <dbReference type="SAM" id="MobiDB-lite"/>
    </source>
</evidence>
<sequence length="639" mass="69262">MNIDPMVLLVGVGLLSITCQYLAFKVKIPAILPLLVTGILLGPTFGVLDPDALFGSLLFPLVSLSVAIILFEGALTLKFEDLAGHGSMVRNLCTVGAAVTWAVATPVAHYALGMSWQMAFLFGAIVTVTGPTVIVPMLRSVRPTAKVSNILRWEGIVIDPIGALLAVLVYEYIIAVQDAWTHTLLTFGLVLAVGFGLGALMGYGMGLVLRKNWMPHYLQNTAVLTLMLGAFAGSNMLAHESGLLTVTVMGMWLANMKDVEVDDILEFKETLSVLLISALFILLAARLDFGSIIQVGWGAILVLIAIIFIARPISVLVSSIGTGLNWRELGLLSWIAPRGIVAAAVSALFALKLEELGYAEADLLVPMVFLVIIATVVLQSLTSVHVATFLGVRAPAPNGFLIFGGSKFSRMLALELMNKNIPVRIADTNWDSIRQARMDNIPTYYGNPISEHARRTMDLSAMGQVLVMSPYRQLNPLVTYHFEHAMGKGSVLGLSANEQESRASHQVSESYAKKLGLFSESATYGRLASLVAKGATMKTTKLSEAFTLEKYHETYGVRALPLCAIDPNGQIFIYTISHEFKTKADWQIVSLVTPETAEEKAAREAKEEAAKLQKEADERALKEAKQREVEGDMPPATES</sequence>
<dbReference type="PANTHER" id="PTHR32507:SF0">
    <property type="entry name" value="NA(+)_H(+) ANTIPORTER 2-RELATED"/>
    <property type="match status" value="1"/>
</dbReference>
<evidence type="ECO:0000256" key="5">
    <source>
        <dbReference type="ARBA" id="ARBA00022692"/>
    </source>
</evidence>
<keyword evidence="8 10" id="KW-0472">Membrane</keyword>
<keyword evidence="7" id="KW-0406">Ion transport</keyword>
<dbReference type="PANTHER" id="PTHR32507">
    <property type="entry name" value="NA(+)/H(+) ANTIPORTER 1"/>
    <property type="match status" value="1"/>
</dbReference>
<dbReference type="InterPro" id="IPR003148">
    <property type="entry name" value="RCK_N"/>
</dbReference>
<keyword evidence="3" id="KW-0050">Antiport</keyword>
<reference evidence="14" key="1">
    <citation type="journal article" date="2019" name="Int. J. Syst. Evol. Microbiol.">
        <title>The Global Catalogue of Microorganisms (GCM) 10K type strain sequencing project: providing services to taxonomists for standard genome sequencing and annotation.</title>
        <authorList>
            <consortium name="The Broad Institute Genomics Platform"/>
            <consortium name="The Broad Institute Genome Sequencing Center for Infectious Disease"/>
            <person name="Wu L."/>
            <person name="Ma J."/>
        </authorList>
    </citation>
    <scope>NUCLEOTIDE SEQUENCE [LARGE SCALE GENOMIC DNA]</scope>
    <source>
        <strain evidence="14">CECT 8570</strain>
    </source>
</reference>
<feature type="domain" description="Cation/H+ exchanger transmembrane" evidence="11">
    <location>
        <begin position="15"/>
        <end position="383"/>
    </location>
</feature>
<evidence type="ECO:0000256" key="6">
    <source>
        <dbReference type="ARBA" id="ARBA00022989"/>
    </source>
</evidence>
<evidence type="ECO:0000259" key="11">
    <source>
        <dbReference type="Pfam" id="PF00999"/>
    </source>
</evidence>
<dbReference type="Proteomes" id="UP001595840">
    <property type="component" value="Unassembled WGS sequence"/>
</dbReference>
<feature type="compositionally biased region" description="Basic and acidic residues" evidence="9">
    <location>
        <begin position="600"/>
        <end position="630"/>
    </location>
</feature>
<evidence type="ECO:0000256" key="2">
    <source>
        <dbReference type="ARBA" id="ARBA00022448"/>
    </source>
</evidence>
<dbReference type="InterPro" id="IPR036291">
    <property type="entry name" value="NAD(P)-bd_dom_sf"/>
</dbReference>
<comment type="caution">
    <text evidence="13">The sequence shown here is derived from an EMBL/GenBank/DDBJ whole genome shotgun (WGS) entry which is preliminary data.</text>
</comment>
<dbReference type="Pfam" id="PF02254">
    <property type="entry name" value="TrkA_N"/>
    <property type="match status" value="1"/>
</dbReference>
<evidence type="ECO:0000313" key="14">
    <source>
        <dbReference type="Proteomes" id="UP001595840"/>
    </source>
</evidence>
<feature type="transmembrane region" description="Helical" evidence="10">
    <location>
        <begin position="329"/>
        <end position="351"/>
    </location>
</feature>
<feature type="region of interest" description="Disordered" evidence="9">
    <location>
        <begin position="600"/>
        <end position="639"/>
    </location>
</feature>
<evidence type="ECO:0000256" key="3">
    <source>
        <dbReference type="ARBA" id="ARBA00022449"/>
    </source>
</evidence>
<feature type="transmembrane region" description="Helical" evidence="10">
    <location>
        <begin position="31"/>
        <end position="48"/>
    </location>
</feature>
<keyword evidence="6 10" id="KW-1133">Transmembrane helix</keyword>
<feature type="transmembrane region" description="Helical" evidence="10">
    <location>
        <begin position="54"/>
        <end position="77"/>
    </location>
</feature>
<feature type="transmembrane region" description="Helical" evidence="10">
    <location>
        <begin position="150"/>
        <end position="173"/>
    </location>
</feature>
<feature type="transmembrane region" description="Helical" evidence="10">
    <location>
        <begin position="271"/>
        <end position="289"/>
    </location>
</feature>
<dbReference type="Gene3D" id="1.20.1530.20">
    <property type="match status" value="1"/>
</dbReference>
<feature type="transmembrane region" description="Helical" evidence="10">
    <location>
        <begin position="185"/>
        <end position="209"/>
    </location>
</feature>
<feature type="transmembrane region" description="Helical" evidence="10">
    <location>
        <begin position="363"/>
        <end position="381"/>
    </location>
</feature>
<evidence type="ECO:0000256" key="4">
    <source>
        <dbReference type="ARBA" id="ARBA00022475"/>
    </source>
</evidence>
<feature type="domain" description="RCK N-terminal" evidence="12">
    <location>
        <begin position="400"/>
        <end position="488"/>
    </location>
</feature>
<feature type="transmembrane region" description="Helical" evidence="10">
    <location>
        <begin position="89"/>
        <end position="112"/>
    </location>
</feature>
<evidence type="ECO:0000256" key="10">
    <source>
        <dbReference type="SAM" id="Phobius"/>
    </source>
</evidence>
<feature type="transmembrane region" description="Helical" evidence="10">
    <location>
        <begin position="296"/>
        <end position="317"/>
    </location>
</feature>
<dbReference type="SUPFAM" id="SSF51735">
    <property type="entry name" value="NAD(P)-binding Rossmann-fold domains"/>
    <property type="match status" value="1"/>
</dbReference>
<dbReference type="Gene3D" id="3.40.50.720">
    <property type="entry name" value="NAD(P)-binding Rossmann-like Domain"/>
    <property type="match status" value="1"/>
</dbReference>
<accession>A0ABV8V8S4</accession>
<gene>
    <name evidence="13" type="ORF">ACFOX3_14525</name>
</gene>
<evidence type="ECO:0000256" key="1">
    <source>
        <dbReference type="ARBA" id="ARBA00004651"/>
    </source>
</evidence>
<name>A0ABV8V8S4_9GAMM</name>
<keyword evidence="14" id="KW-1185">Reference proteome</keyword>
<dbReference type="InterPro" id="IPR006153">
    <property type="entry name" value="Cation/H_exchanger_TM"/>
</dbReference>
<keyword evidence="2" id="KW-0813">Transport</keyword>
<dbReference type="InterPro" id="IPR038770">
    <property type="entry name" value="Na+/solute_symporter_sf"/>
</dbReference>
<keyword evidence="4" id="KW-1003">Cell membrane</keyword>
<comment type="subcellular location">
    <subcellularLocation>
        <location evidence="1">Cell membrane</location>
        <topology evidence="1">Multi-pass membrane protein</topology>
    </subcellularLocation>
</comment>
<organism evidence="13 14">
    <name type="scientific">Simiduia curdlanivorans</name>
    <dbReference type="NCBI Taxonomy" id="1492769"/>
    <lineage>
        <taxon>Bacteria</taxon>
        <taxon>Pseudomonadati</taxon>
        <taxon>Pseudomonadota</taxon>
        <taxon>Gammaproteobacteria</taxon>
        <taxon>Cellvibrionales</taxon>
        <taxon>Cellvibrionaceae</taxon>
        <taxon>Simiduia</taxon>
    </lineage>
</organism>
<evidence type="ECO:0000259" key="12">
    <source>
        <dbReference type="Pfam" id="PF02254"/>
    </source>
</evidence>
<evidence type="ECO:0000256" key="7">
    <source>
        <dbReference type="ARBA" id="ARBA00023065"/>
    </source>
</evidence>
<feature type="transmembrane region" description="Helical" evidence="10">
    <location>
        <begin position="221"/>
        <end position="251"/>
    </location>
</feature>
<evidence type="ECO:0000313" key="13">
    <source>
        <dbReference type="EMBL" id="MFC4363527.1"/>
    </source>
</evidence>
<proteinExistence type="predicted"/>
<dbReference type="Pfam" id="PF00999">
    <property type="entry name" value="Na_H_Exchanger"/>
    <property type="match status" value="1"/>
</dbReference>
<dbReference type="EMBL" id="JBHSCX010000020">
    <property type="protein sequence ID" value="MFC4363527.1"/>
    <property type="molecule type" value="Genomic_DNA"/>
</dbReference>
<feature type="transmembrane region" description="Helical" evidence="10">
    <location>
        <begin position="118"/>
        <end position="138"/>
    </location>
</feature>
<dbReference type="RefSeq" id="WP_290261408.1">
    <property type="nucleotide sequence ID" value="NZ_JAUFQG010000004.1"/>
</dbReference>
<evidence type="ECO:0000256" key="8">
    <source>
        <dbReference type="ARBA" id="ARBA00023136"/>
    </source>
</evidence>